<dbReference type="PANTHER" id="PTHR33393">
    <property type="entry name" value="POLYGLUTAMINE SYNTHESIS ACCESSORY PROTEIN RV0574C-RELATED"/>
    <property type="match status" value="1"/>
</dbReference>
<dbReference type="Gene3D" id="3.60.21.10">
    <property type="match status" value="1"/>
</dbReference>
<evidence type="ECO:0000256" key="1">
    <source>
        <dbReference type="ARBA" id="ARBA00005662"/>
    </source>
</evidence>
<dbReference type="InterPro" id="IPR052169">
    <property type="entry name" value="CW_Biosynth-Accessory"/>
</dbReference>
<dbReference type="EC" id="3.1.-.-" evidence="3"/>
<organism evidence="3 4">
    <name type="scientific">Gaetbulibacter aestuarii</name>
    <dbReference type="NCBI Taxonomy" id="1502358"/>
    <lineage>
        <taxon>Bacteria</taxon>
        <taxon>Pseudomonadati</taxon>
        <taxon>Bacteroidota</taxon>
        <taxon>Flavobacteriia</taxon>
        <taxon>Flavobacteriales</taxon>
        <taxon>Flavobacteriaceae</taxon>
        <taxon>Gaetbulibacter</taxon>
    </lineage>
</organism>
<evidence type="ECO:0000313" key="4">
    <source>
        <dbReference type="Proteomes" id="UP001610100"/>
    </source>
</evidence>
<keyword evidence="4" id="KW-1185">Reference proteome</keyword>
<keyword evidence="3" id="KW-0378">Hydrolase</keyword>
<dbReference type="Proteomes" id="UP001610100">
    <property type="component" value="Unassembled WGS sequence"/>
</dbReference>
<feature type="domain" description="Capsule synthesis protein CapA" evidence="2">
    <location>
        <begin position="4"/>
        <end position="240"/>
    </location>
</feature>
<evidence type="ECO:0000259" key="2">
    <source>
        <dbReference type="SMART" id="SM00854"/>
    </source>
</evidence>
<dbReference type="SMART" id="SM00854">
    <property type="entry name" value="PGA_cap"/>
    <property type="match status" value="1"/>
</dbReference>
<dbReference type="InterPro" id="IPR019079">
    <property type="entry name" value="Capsule_synth_CapA"/>
</dbReference>
<name>A0ABW7N4C6_9FLAO</name>
<accession>A0ABW7N4C6</accession>
<dbReference type="EMBL" id="JBAWKB010000004">
    <property type="protein sequence ID" value="MFH6772692.1"/>
    <property type="molecule type" value="Genomic_DNA"/>
</dbReference>
<gene>
    <name evidence="3" type="ORF">V8G58_12185</name>
</gene>
<dbReference type="PANTHER" id="PTHR33393:SF11">
    <property type="entry name" value="POLYGLUTAMINE SYNTHESIS ACCESSORY PROTEIN RV0574C-RELATED"/>
    <property type="match status" value="1"/>
</dbReference>
<dbReference type="RefSeq" id="WP_344741874.1">
    <property type="nucleotide sequence ID" value="NZ_BAABAY010000006.1"/>
</dbReference>
<dbReference type="GO" id="GO:0016787">
    <property type="term" value="F:hydrolase activity"/>
    <property type="evidence" value="ECO:0007669"/>
    <property type="project" value="UniProtKB-KW"/>
</dbReference>
<dbReference type="Pfam" id="PF09587">
    <property type="entry name" value="PGA_cap"/>
    <property type="match status" value="1"/>
</dbReference>
<dbReference type="SUPFAM" id="SSF56300">
    <property type="entry name" value="Metallo-dependent phosphatases"/>
    <property type="match status" value="1"/>
</dbReference>
<protein>
    <submittedName>
        <fullName evidence="3">CapA family protein</fullName>
        <ecNumber evidence="3">3.1.-.-</ecNumber>
    </submittedName>
</protein>
<proteinExistence type="inferred from homology"/>
<comment type="similarity">
    <text evidence="1">Belongs to the CapA family.</text>
</comment>
<dbReference type="CDD" id="cd07381">
    <property type="entry name" value="MPP_CapA"/>
    <property type="match status" value="1"/>
</dbReference>
<evidence type="ECO:0000313" key="3">
    <source>
        <dbReference type="EMBL" id="MFH6772692.1"/>
    </source>
</evidence>
<dbReference type="InterPro" id="IPR029052">
    <property type="entry name" value="Metallo-depent_PP-like"/>
</dbReference>
<reference evidence="3 4" key="1">
    <citation type="submission" date="2024-02" db="EMBL/GenBank/DDBJ databases">
        <title>A Gaetbulibacter species isolated from tidal flats and genomic insights of their niches.</title>
        <authorList>
            <person name="Ye Y."/>
        </authorList>
    </citation>
    <scope>NUCLEOTIDE SEQUENCE [LARGE SCALE GENOMIC DNA]</scope>
    <source>
        <strain evidence="3 4">KYW382</strain>
    </source>
</reference>
<comment type="caution">
    <text evidence="3">The sequence shown here is derived from an EMBL/GenBank/DDBJ whole genome shotgun (WGS) entry which is preliminary data.</text>
</comment>
<sequence>MSAKILLTGDYCPIGRNKLYINKGEYSTLFGDFLGYISSADLAITNLECPLTNSEKGINKTGPNLKASKESIKPLEYAGFKLVTLANNHIMDFGAEGLKSTLKVCKEHHINTVGSGKNLNEARKPFFITIGAKKFAFINIAENEFCSATDNAYGANPLNLITNHYDIKAAKKNADYVIVISHGGREHYQLPTPKLRERFRFFVDSGADVVVGHHTHCYSGYEKYNEKLIFYSLGNFVFDYKKKYQKGTWTQGMGLILDFKSKNIEFQLIPFHQGTVEKPEIQLFNAEERNLFNEHIQKLNCIIKDDVMFKNEYLKYLGSQKNMYQGLMFIQNDYLRALINKGFLPKVFFHSNKHKRLLLNLLKCETHHEIMTDVLDEPLY</sequence>